<comment type="caution">
    <text evidence="2">The sequence shown here is derived from an EMBL/GenBank/DDBJ whole genome shotgun (WGS) entry which is preliminary data.</text>
</comment>
<dbReference type="Proteomes" id="UP000489600">
    <property type="component" value="Unassembled WGS sequence"/>
</dbReference>
<dbReference type="AlphaFoldDB" id="A0A565CA37"/>
<keyword evidence="1" id="KW-0175">Coiled coil</keyword>
<dbReference type="EMBL" id="CABITT030000007">
    <property type="protein sequence ID" value="VVB10429.1"/>
    <property type="molecule type" value="Genomic_DNA"/>
</dbReference>
<organism evidence="2 3">
    <name type="scientific">Arabis nemorensis</name>
    <dbReference type="NCBI Taxonomy" id="586526"/>
    <lineage>
        <taxon>Eukaryota</taxon>
        <taxon>Viridiplantae</taxon>
        <taxon>Streptophyta</taxon>
        <taxon>Embryophyta</taxon>
        <taxon>Tracheophyta</taxon>
        <taxon>Spermatophyta</taxon>
        <taxon>Magnoliopsida</taxon>
        <taxon>eudicotyledons</taxon>
        <taxon>Gunneridae</taxon>
        <taxon>Pentapetalae</taxon>
        <taxon>rosids</taxon>
        <taxon>malvids</taxon>
        <taxon>Brassicales</taxon>
        <taxon>Brassicaceae</taxon>
        <taxon>Arabideae</taxon>
        <taxon>Arabis</taxon>
    </lineage>
</organism>
<protein>
    <submittedName>
        <fullName evidence="2">Uncharacterized protein</fullName>
    </submittedName>
</protein>
<proteinExistence type="predicted"/>
<name>A0A565CA37_9BRAS</name>
<feature type="coiled-coil region" evidence="1">
    <location>
        <begin position="15"/>
        <end position="73"/>
    </location>
</feature>
<gene>
    <name evidence="2" type="ORF">ANE_LOCUS20873</name>
</gene>
<evidence type="ECO:0000313" key="3">
    <source>
        <dbReference type="Proteomes" id="UP000489600"/>
    </source>
</evidence>
<sequence>MRFSFNSEDVRKAWNRSIEEEVERLTTEVDEHTKRIRDMANHEFLIRQMRLELKNQDEEIAKLKEDLARFDKI</sequence>
<accession>A0A565CA37</accession>
<keyword evidence="3" id="KW-1185">Reference proteome</keyword>
<evidence type="ECO:0000256" key="1">
    <source>
        <dbReference type="SAM" id="Coils"/>
    </source>
</evidence>
<reference evidence="2" key="1">
    <citation type="submission" date="2019-07" db="EMBL/GenBank/DDBJ databases">
        <authorList>
            <person name="Dittberner H."/>
        </authorList>
    </citation>
    <scope>NUCLEOTIDE SEQUENCE [LARGE SCALE GENOMIC DNA]</scope>
</reference>
<dbReference type="OrthoDB" id="1091705at2759"/>
<evidence type="ECO:0000313" key="2">
    <source>
        <dbReference type="EMBL" id="VVB10429.1"/>
    </source>
</evidence>